<feature type="non-terminal residue" evidence="7">
    <location>
        <position position="1"/>
    </location>
</feature>
<evidence type="ECO:0000259" key="6">
    <source>
        <dbReference type="PROSITE" id="PS50850"/>
    </source>
</evidence>
<comment type="caution">
    <text evidence="7">The sequence shown here is derived from an EMBL/GenBank/DDBJ whole genome shotgun (WGS) entry which is preliminary data.</text>
</comment>
<feature type="transmembrane region" description="Helical" evidence="5">
    <location>
        <begin position="17"/>
        <end position="34"/>
    </location>
</feature>
<keyword evidence="4 5" id="KW-0472">Membrane</keyword>
<dbReference type="GO" id="GO:0016020">
    <property type="term" value="C:membrane"/>
    <property type="evidence" value="ECO:0007669"/>
    <property type="project" value="UniProtKB-SubCell"/>
</dbReference>
<proteinExistence type="predicted"/>
<feature type="transmembrane region" description="Helical" evidence="5">
    <location>
        <begin position="134"/>
        <end position="157"/>
    </location>
</feature>
<dbReference type="EMBL" id="BTSX01000006">
    <property type="protein sequence ID" value="GMT07804.1"/>
    <property type="molecule type" value="Genomic_DNA"/>
</dbReference>
<evidence type="ECO:0000313" key="7">
    <source>
        <dbReference type="EMBL" id="GMT07804.1"/>
    </source>
</evidence>
<dbReference type="GO" id="GO:0022857">
    <property type="term" value="F:transmembrane transporter activity"/>
    <property type="evidence" value="ECO:0007669"/>
    <property type="project" value="InterPro"/>
</dbReference>
<keyword evidence="3 5" id="KW-1133">Transmembrane helix</keyword>
<dbReference type="PROSITE" id="PS50850">
    <property type="entry name" value="MFS"/>
    <property type="match status" value="1"/>
</dbReference>
<feature type="domain" description="Major facilitator superfamily (MFS) profile" evidence="6">
    <location>
        <begin position="1"/>
        <end position="188"/>
    </location>
</feature>
<dbReference type="Proteomes" id="UP001432027">
    <property type="component" value="Unassembled WGS sequence"/>
</dbReference>
<evidence type="ECO:0000256" key="1">
    <source>
        <dbReference type="ARBA" id="ARBA00004141"/>
    </source>
</evidence>
<protein>
    <recommendedName>
        <fullName evidence="6">Major facilitator superfamily (MFS) profile domain-containing protein</fullName>
    </recommendedName>
</protein>
<name>A0AAV5UL87_9BILA</name>
<sequence length="216" mass="23927">QYGFLDLLKTPELRKRSLVMFVIWPVVSMVYYGLSMKADILGGDIYVSFIIGGLIELPAFLVVYLVIDRIGRCYVLAIGFGLTGCCLLFNLLITSDTPQWITLASLFVSRCSITHAAVYMFAPELFPTIVRNTAMGVCSMVARVGAIAASFIAMWIVERFGKMFMLIPFGGLCSIAAILILVFLPETMGQQLPATIEEIENSKKKIQLQMEDGDKD</sequence>
<feature type="transmembrane region" description="Helical" evidence="5">
    <location>
        <begin position="74"/>
        <end position="93"/>
    </location>
</feature>
<feature type="transmembrane region" description="Helical" evidence="5">
    <location>
        <begin position="46"/>
        <end position="67"/>
    </location>
</feature>
<evidence type="ECO:0000256" key="3">
    <source>
        <dbReference type="ARBA" id="ARBA00022989"/>
    </source>
</evidence>
<organism evidence="7 8">
    <name type="scientific">Pristionchus entomophagus</name>
    <dbReference type="NCBI Taxonomy" id="358040"/>
    <lineage>
        <taxon>Eukaryota</taxon>
        <taxon>Metazoa</taxon>
        <taxon>Ecdysozoa</taxon>
        <taxon>Nematoda</taxon>
        <taxon>Chromadorea</taxon>
        <taxon>Rhabditida</taxon>
        <taxon>Rhabditina</taxon>
        <taxon>Diplogasteromorpha</taxon>
        <taxon>Diplogasteroidea</taxon>
        <taxon>Neodiplogasteridae</taxon>
        <taxon>Pristionchus</taxon>
    </lineage>
</organism>
<dbReference type="AlphaFoldDB" id="A0AAV5UL87"/>
<comment type="subcellular location">
    <subcellularLocation>
        <location evidence="1">Membrane</location>
        <topology evidence="1">Multi-pass membrane protein</topology>
    </subcellularLocation>
</comment>
<reference evidence="7" key="1">
    <citation type="submission" date="2023-10" db="EMBL/GenBank/DDBJ databases">
        <title>Genome assembly of Pristionchus species.</title>
        <authorList>
            <person name="Yoshida K."/>
            <person name="Sommer R.J."/>
        </authorList>
    </citation>
    <scope>NUCLEOTIDE SEQUENCE</scope>
    <source>
        <strain evidence="7">RS0144</strain>
    </source>
</reference>
<evidence type="ECO:0000256" key="2">
    <source>
        <dbReference type="ARBA" id="ARBA00022692"/>
    </source>
</evidence>
<dbReference type="InterPro" id="IPR020846">
    <property type="entry name" value="MFS_dom"/>
</dbReference>
<dbReference type="PANTHER" id="PTHR24064">
    <property type="entry name" value="SOLUTE CARRIER FAMILY 22 MEMBER"/>
    <property type="match status" value="1"/>
</dbReference>
<feature type="transmembrane region" description="Helical" evidence="5">
    <location>
        <begin position="99"/>
        <end position="122"/>
    </location>
</feature>
<evidence type="ECO:0000256" key="5">
    <source>
        <dbReference type="SAM" id="Phobius"/>
    </source>
</evidence>
<gene>
    <name evidence="7" type="ORF">PENTCL1PPCAC_29978</name>
</gene>
<dbReference type="InterPro" id="IPR005828">
    <property type="entry name" value="MFS_sugar_transport-like"/>
</dbReference>
<feature type="transmembrane region" description="Helical" evidence="5">
    <location>
        <begin position="163"/>
        <end position="184"/>
    </location>
</feature>
<dbReference type="Gene3D" id="1.20.1250.20">
    <property type="entry name" value="MFS general substrate transporter like domains"/>
    <property type="match status" value="1"/>
</dbReference>
<dbReference type="Pfam" id="PF00083">
    <property type="entry name" value="Sugar_tr"/>
    <property type="match status" value="1"/>
</dbReference>
<dbReference type="SUPFAM" id="SSF103473">
    <property type="entry name" value="MFS general substrate transporter"/>
    <property type="match status" value="1"/>
</dbReference>
<evidence type="ECO:0000313" key="8">
    <source>
        <dbReference type="Proteomes" id="UP001432027"/>
    </source>
</evidence>
<dbReference type="InterPro" id="IPR036259">
    <property type="entry name" value="MFS_trans_sf"/>
</dbReference>
<accession>A0AAV5UL87</accession>
<keyword evidence="2 5" id="KW-0812">Transmembrane</keyword>
<keyword evidence="8" id="KW-1185">Reference proteome</keyword>
<evidence type="ECO:0000256" key="4">
    <source>
        <dbReference type="ARBA" id="ARBA00023136"/>
    </source>
</evidence>